<dbReference type="PANTHER" id="PTHR45649:SF14">
    <property type="entry name" value="GABA PERMEASE"/>
    <property type="match status" value="1"/>
</dbReference>
<dbReference type="Pfam" id="PF13520">
    <property type="entry name" value="AA_permease_2"/>
    <property type="match status" value="1"/>
</dbReference>
<evidence type="ECO:0000256" key="1">
    <source>
        <dbReference type="ARBA" id="ARBA00004141"/>
    </source>
</evidence>
<dbReference type="OrthoDB" id="2417308at2759"/>
<dbReference type="EMBL" id="ML977029">
    <property type="protein sequence ID" value="KAF1949993.1"/>
    <property type="molecule type" value="Genomic_DNA"/>
</dbReference>
<feature type="transmembrane region" description="Helical" evidence="6">
    <location>
        <begin position="395"/>
        <end position="413"/>
    </location>
</feature>
<evidence type="ECO:0000256" key="5">
    <source>
        <dbReference type="ARBA" id="ARBA00023136"/>
    </source>
</evidence>
<gene>
    <name evidence="7" type="ORF">CC80DRAFT_529093</name>
</gene>
<evidence type="ECO:0000313" key="8">
    <source>
        <dbReference type="Proteomes" id="UP000800035"/>
    </source>
</evidence>
<comment type="subcellular location">
    <subcellularLocation>
        <location evidence="1">Membrane</location>
        <topology evidence="1">Multi-pass membrane protein</topology>
    </subcellularLocation>
</comment>
<evidence type="ECO:0008006" key="9">
    <source>
        <dbReference type="Google" id="ProtNLM"/>
    </source>
</evidence>
<keyword evidence="5 6" id="KW-0472">Membrane</keyword>
<dbReference type="PIRSF" id="PIRSF006060">
    <property type="entry name" value="AA_transporter"/>
    <property type="match status" value="1"/>
</dbReference>
<keyword evidence="8" id="KW-1185">Reference proteome</keyword>
<dbReference type="Proteomes" id="UP000800035">
    <property type="component" value="Unassembled WGS sequence"/>
</dbReference>
<evidence type="ECO:0000256" key="2">
    <source>
        <dbReference type="ARBA" id="ARBA00022448"/>
    </source>
</evidence>
<evidence type="ECO:0000256" key="3">
    <source>
        <dbReference type="ARBA" id="ARBA00022692"/>
    </source>
</evidence>
<dbReference type="InterPro" id="IPR002293">
    <property type="entry name" value="AA/rel_permease1"/>
</dbReference>
<reference evidence="7" key="1">
    <citation type="journal article" date="2020" name="Stud. Mycol.">
        <title>101 Dothideomycetes genomes: a test case for predicting lifestyles and emergence of pathogens.</title>
        <authorList>
            <person name="Haridas S."/>
            <person name="Albert R."/>
            <person name="Binder M."/>
            <person name="Bloem J."/>
            <person name="Labutti K."/>
            <person name="Salamov A."/>
            <person name="Andreopoulos B."/>
            <person name="Baker S."/>
            <person name="Barry K."/>
            <person name="Bills G."/>
            <person name="Bluhm B."/>
            <person name="Cannon C."/>
            <person name="Castanera R."/>
            <person name="Culley D."/>
            <person name="Daum C."/>
            <person name="Ezra D."/>
            <person name="Gonzalez J."/>
            <person name="Henrissat B."/>
            <person name="Kuo A."/>
            <person name="Liang C."/>
            <person name="Lipzen A."/>
            <person name="Lutzoni F."/>
            <person name="Magnuson J."/>
            <person name="Mondo S."/>
            <person name="Nolan M."/>
            <person name="Ohm R."/>
            <person name="Pangilinan J."/>
            <person name="Park H.-J."/>
            <person name="Ramirez L."/>
            <person name="Alfaro M."/>
            <person name="Sun H."/>
            <person name="Tritt A."/>
            <person name="Yoshinaga Y."/>
            <person name="Zwiers L.-H."/>
            <person name="Turgeon B."/>
            <person name="Goodwin S."/>
            <person name="Spatafora J."/>
            <person name="Crous P."/>
            <person name="Grigoriev I."/>
        </authorList>
    </citation>
    <scope>NUCLEOTIDE SEQUENCE</scope>
    <source>
        <strain evidence="7">CBS 675.92</strain>
    </source>
</reference>
<dbReference type="PANTHER" id="PTHR45649">
    <property type="entry name" value="AMINO-ACID PERMEASE BAT1"/>
    <property type="match status" value="1"/>
</dbReference>
<sequence>MSAIAIASSLSLALPSGGSTNVIICGLVTAGICNLCLAVSTAEFLSTYPTAVRYHCVSVISWKSWDGLLWSVLVGSLDPRSFIGIIALFHPDYLPERWHQFLIYIASNVVSLLISAFMNDLLPYINKAAIARSIIGSMVISVTALTCTSPNYASGKFVFANFINETGCPDGWFALTGYHAVAHIVEEIPNAAVKRPKIMIYCVAIGTFTGVVFLMVPLFVSGGKREAIITSPLGPLHYIINQAAQNRAGSVCLLMFPLLCLLFATISIMTTSSQVTYAFVRDGALPASKVWAKAHTGLGLPLNSLLLTTALSIILGCTFFGSSSAFNAIVSSSIVALGASYAIPVAINLHRGRSMLPPQAFILPPALVWLADILGVAYVIVTTVFFIFQPGLLDYCIFAFPIIMLISTIQWSVDRRKNFTGPRTDMGLEVLEAILPQKSHEPIGTSKDTR</sequence>
<feature type="transmembrane region" description="Helical" evidence="6">
    <location>
        <begin position="101"/>
        <end position="122"/>
    </location>
</feature>
<proteinExistence type="predicted"/>
<name>A0A6A5TB86_9PLEO</name>
<feature type="transmembrane region" description="Helical" evidence="6">
    <location>
        <begin position="198"/>
        <end position="220"/>
    </location>
</feature>
<accession>A0A6A5TB86</accession>
<evidence type="ECO:0000256" key="4">
    <source>
        <dbReference type="ARBA" id="ARBA00022989"/>
    </source>
</evidence>
<protein>
    <recommendedName>
        <fullName evidence="9">Amino acid transporter</fullName>
    </recommendedName>
</protein>
<dbReference type="Gene3D" id="1.20.1740.10">
    <property type="entry name" value="Amino acid/polyamine transporter I"/>
    <property type="match status" value="1"/>
</dbReference>
<keyword evidence="3 6" id="KW-0812">Transmembrane</keyword>
<evidence type="ECO:0000313" key="7">
    <source>
        <dbReference type="EMBL" id="KAF1949993.1"/>
    </source>
</evidence>
<feature type="transmembrane region" description="Helical" evidence="6">
    <location>
        <begin position="328"/>
        <end position="347"/>
    </location>
</feature>
<dbReference type="GO" id="GO:0016020">
    <property type="term" value="C:membrane"/>
    <property type="evidence" value="ECO:0007669"/>
    <property type="project" value="UniProtKB-SubCell"/>
</dbReference>
<dbReference type="AlphaFoldDB" id="A0A6A5TB86"/>
<evidence type="ECO:0000256" key="6">
    <source>
        <dbReference type="SAM" id="Phobius"/>
    </source>
</evidence>
<feature type="transmembrane region" description="Helical" evidence="6">
    <location>
        <begin position="28"/>
        <end position="46"/>
    </location>
</feature>
<dbReference type="GO" id="GO:0022857">
    <property type="term" value="F:transmembrane transporter activity"/>
    <property type="evidence" value="ECO:0007669"/>
    <property type="project" value="InterPro"/>
</dbReference>
<keyword evidence="4 6" id="KW-1133">Transmembrane helix</keyword>
<feature type="transmembrane region" description="Helical" evidence="6">
    <location>
        <begin position="367"/>
        <end position="388"/>
    </location>
</feature>
<feature type="transmembrane region" description="Helical" evidence="6">
    <location>
        <begin position="134"/>
        <end position="153"/>
    </location>
</feature>
<keyword evidence="2" id="KW-0813">Transport</keyword>
<feature type="transmembrane region" description="Helical" evidence="6">
    <location>
        <begin position="300"/>
        <end position="321"/>
    </location>
</feature>
<feature type="transmembrane region" description="Helical" evidence="6">
    <location>
        <begin position="251"/>
        <end position="280"/>
    </location>
</feature>
<organism evidence="7 8">
    <name type="scientific">Byssothecium circinans</name>
    <dbReference type="NCBI Taxonomy" id="147558"/>
    <lineage>
        <taxon>Eukaryota</taxon>
        <taxon>Fungi</taxon>
        <taxon>Dikarya</taxon>
        <taxon>Ascomycota</taxon>
        <taxon>Pezizomycotina</taxon>
        <taxon>Dothideomycetes</taxon>
        <taxon>Pleosporomycetidae</taxon>
        <taxon>Pleosporales</taxon>
        <taxon>Massarineae</taxon>
        <taxon>Massarinaceae</taxon>
        <taxon>Byssothecium</taxon>
    </lineage>
</organism>